<reference evidence="1" key="1">
    <citation type="submission" date="2025-08" db="UniProtKB">
        <authorList>
            <consortium name="Ensembl"/>
        </authorList>
    </citation>
    <scope>IDENTIFICATION</scope>
</reference>
<dbReference type="InParanoid" id="A0A673Y7G6"/>
<dbReference type="Proteomes" id="UP000472277">
    <property type="component" value="Chromosome 23"/>
</dbReference>
<dbReference type="GeneTree" id="ENSGT00940000170916"/>
<organism evidence="1 2">
    <name type="scientific">Salmo trutta</name>
    <name type="common">Brown trout</name>
    <dbReference type="NCBI Taxonomy" id="8032"/>
    <lineage>
        <taxon>Eukaryota</taxon>
        <taxon>Metazoa</taxon>
        <taxon>Chordata</taxon>
        <taxon>Craniata</taxon>
        <taxon>Vertebrata</taxon>
        <taxon>Euteleostomi</taxon>
        <taxon>Actinopterygii</taxon>
        <taxon>Neopterygii</taxon>
        <taxon>Teleostei</taxon>
        <taxon>Protacanthopterygii</taxon>
        <taxon>Salmoniformes</taxon>
        <taxon>Salmonidae</taxon>
        <taxon>Salmoninae</taxon>
        <taxon>Salmo</taxon>
    </lineage>
</organism>
<keyword evidence="2" id="KW-1185">Reference proteome</keyword>
<dbReference type="Ensembl" id="ENSSTUT00000031792.1">
    <property type="protein sequence ID" value="ENSSTUP00000030389.1"/>
    <property type="gene ID" value="ENSSTUG00000013137.1"/>
</dbReference>
<sequence length="53" mass="6045">MPLFFRKRKPSEDSKKRLEYQLCLSKEVGAGDILDISACELTEVSVMEAYTFA</sequence>
<evidence type="ECO:0000313" key="2">
    <source>
        <dbReference type="Proteomes" id="UP000472277"/>
    </source>
</evidence>
<accession>A0A673Y7G6</accession>
<evidence type="ECO:0000313" key="1">
    <source>
        <dbReference type="Ensembl" id="ENSSTUP00000030389.1"/>
    </source>
</evidence>
<dbReference type="AlphaFoldDB" id="A0A673Y7G6"/>
<name>A0A673Y7G6_SALTR</name>
<reference evidence="1" key="2">
    <citation type="submission" date="2025-09" db="UniProtKB">
        <authorList>
            <consortium name="Ensembl"/>
        </authorList>
    </citation>
    <scope>IDENTIFICATION</scope>
</reference>
<protein>
    <submittedName>
        <fullName evidence="1">Uncharacterized protein</fullName>
    </submittedName>
</protein>
<proteinExistence type="predicted"/>